<dbReference type="Gene3D" id="1.10.1660.10">
    <property type="match status" value="1"/>
</dbReference>
<dbReference type="InterPro" id="IPR041657">
    <property type="entry name" value="HTH_17"/>
</dbReference>
<protein>
    <submittedName>
        <fullName evidence="2">Helix-turn-helix domain-containing protein</fullName>
    </submittedName>
</protein>
<accession>A0A7L9ULB8</accession>
<proteinExistence type="predicted"/>
<name>A0A7L9ULB8_BIFLL</name>
<dbReference type="InterPro" id="IPR009061">
    <property type="entry name" value="DNA-bd_dom_put_sf"/>
</dbReference>
<evidence type="ECO:0000313" key="3">
    <source>
        <dbReference type="Proteomes" id="UP000593918"/>
    </source>
</evidence>
<organism evidence="2 3">
    <name type="scientific">Bifidobacterium longum subsp. longum</name>
    <dbReference type="NCBI Taxonomy" id="1679"/>
    <lineage>
        <taxon>Bacteria</taxon>
        <taxon>Bacillati</taxon>
        <taxon>Actinomycetota</taxon>
        <taxon>Actinomycetes</taxon>
        <taxon>Bifidobacteriales</taxon>
        <taxon>Bifidobacteriaceae</taxon>
        <taxon>Bifidobacterium</taxon>
    </lineage>
</organism>
<evidence type="ECO:0000313" key="2">
    <source>
        <dbReference type="EMBL" id="QOL55893.1"/>
    </source>
</evidence>
<evidence type="ECO:0000259" key="1">
    <source>
        <dbReference type="Pfam" id="PF12728"/>
    </source>
</evidence>
<sequence>MRNEYLTTAEVAALLHVRPDTVRKWRQQVGKGPRWTRWPGSRIVRYERAEVERWRRDGVSEG</sequence>
<dbReference type="SUPFAM" id="SSF46955">
    <property type="entry name" value="Putative DNA-binding domain"/>
    <property type="match status" value="1"/>
</dbReference>
<reference evidence="2 3" key="1">
    <citation type="submission" date="2020-10" db="EMBL/GenBank/DDBJ databases">
        <title>Genome sequencing of Bifidobacterium longum subsp. longum KCTC 5915.</title>
        <authorList>
            <person name="Kim J."/>
        </authorList>
    </citation>
    <scope>NUCLEOTIDE SEQUENCE [LARGE SCALE GENOMIC DNA]</scope>
    <source>
        <strain evidence="2 3">KCTC 5915</strain>
    </source>
</reference>
<gene>
    <name evidence="2" type="ORF">BL5915_03640</name>
</gene>
<dbReference type="EMBL" id="CP062943">
    <property type="protein sequence ID" value="QOL55893.1"/>
    <property type="molecule type" value="Genomic_DNA"/>
</dbReference>
<dbReference type="Pfam" id="PF12728">
    <property type="entry name" value="HTH_17"/>
    <property type="match status" value="1"/>
</dbReference>
<dbReference type="AlphaFoldDB" id="A0A7L9ULB8"/>
<feature type="domain" description="Helix-turn-helix" evidence="1">
    <location>
        <begin position="5"/>
        <end position="56"/>
    </location>
</feature>
<dbReference type="RefSeq" id="WP_200408516.1">
    <property type="nucleotide sequence ID" value="NZ_CP062943.1"/>
</dbReference>
<dbReference type="Proteomes" id="UP000593918">
    <property type="component" value="Chromosome"/>
</dbReference>